<sequence length="328" mass="37335">MKVYIANFGRENYAWPDCLARHEIVTMQDERVHDLWRDGDRKGYIDFCVANLKTMKGIAPTRPVAGRWFNLGSIVTESSGDMWLHQDGKHLWWTVTTDGLPIIEPGPDLKPNPDGPPNVYYYRKPAQPWSNMNRKGEPIEWKGLHPKAPDFLVTEATLQKLSDDYAGYALTLIEGGDLSPWHGRAEWKAKTEAGSRKQPVRTFSAMQIAFFNMANVAWDTALKANGQKEMRNVKNKDFGFANRDELAAYIADLYEAQEGLCAITGLTLQFRDGDDHQLCCSLDRIDSQGHYVPGNLQIVCKFINMWKSNRDDTEFRRLIEIVRGSSGF</sequence>
<evidence type="ECO:0000313" key="2">
    <source>
        <dbReference type="Proteomes" id="UP000537161"/>
    </source>
</evidence>
<comment type="caution">
    <text evidence="1">The sequence shown here is derived from an EMBL/GenBank/DDBJ whole genome shotgun (WGS) entry which is preliminary data.</text>
</comment>
<gene>
    <name evidence="1" type="ORF">FHR21_000547</name>
</gene>
<organism evidence="1 2">
    <name type="scientific">Sphingopyxis panaciterrulae</name>
    <dbReference type="NCBI Taxonomy" id="462372"/>
    <lineage>
        <taxon>Bacteria</taxon>
        <taxon>Pseudomonadati</taxon>
        <taxon>Pseudomonadota</taxon>
        <taxon>Alphaproteobacteria</taxon>
        <taxon>Sphingomonadales</taxon>
        <taxon>Sphingomonadaceae</taxon>
        <taxon>Sphingopyxis</taxon>
    </lineage>
</organism>
<dbReference type="RefSeq" id="WP_184095046.1">
    <property type="nucleotide sequence ID" value="NZ_JACIJH010000001.1"/>
</dbReference>
<accession>A0A7W9EP68</accession>
<protein>
    <submittedName>
        <fullName evidence="1">Uncharacterized protein</fullName>
    </submittedName>
</protein>
<evidence type="ECO:0000313" key="1">
    <source>
        <dbReference type="EMBL" id="MBB5705222.1"/>
    </source>
</evidence>
<dbReference type="EMBL" id="JACIJH010000001">
    <property type="protein sequence ID" value="MBB5705222.1"/>
    <property type="molecule type" value="Genomic_DNA"/>
</dbReference>
<reference evidence="1 2" key="1">
    <citation type="submission" date="2020-08" db="EMBL/GenBank/DDBJ databases">
        <title>Genomic Encyclopedia of Type Strains, Phase IV (KMG-IV): sequencing the most valuable type-strain genomes for metagenomic binning, comparative biology and taxonomic classification.</title>
        <authorList>
            <person name="Goeker M."/>
        </authorList>
    </citation>
    <scope>NUCLEOTIDE SEQUENCE [LARGE SCALE GENOMIC DNA]</scope>
    <source>
        <strain evidence="1 2">DSM 27163</strain>
    </source>
</reference>
<dbReference type="AlphaFoldDB" id="A0A7W9EP68"/>
<keyword evidence="2" id="KW-1185">Reference proteome</keyword>
<dbReference type="Gene3D" id="3.30.40.220">
    <property type="match status" value="1"/>
</dbReference>
<dbReference type="Proteomes" id="UP000537161">
    <property type="component" value="Unassembled WGS sequence"/>
</dbReference>
<name>A0A7W9EP68_9SPHN</name>
<proteinExistence type="predicted"/>